<dbReference type="PROSITE" id="PS51318">
    <property type="entry name" value="TAT"/>
    <property type="match status" value="1"/>
</dbReference>
<gene>
    <name evidence="2" type="ORF">HD601_005697</name>
</gene>
<dbReference type="InterPro" id="IPR006311">
    <property type="entry name" value="TAT_signal"/>
</dbReference>
<feature type="chain" id="PRO_5038469262" description="SGNH/GDSL hydrolase family protein" evidence="1">
    <location>
        <begin position="19"/>
        <end position="454"/>
    </location>
</feature>
<keyword evidence="1" id="KW-0732">Signal</keyword>
<reference evidence="2 3" key="1">
    <citation type="submission" date="2020-08" db="EMBL/GenBank/DDBJ databases">
        <title>Sequencing the genomes of 1000 actinobacteria strains.</title>
        <authorList>
            <person name="Klenk H.-P."/>
        </authorList>
    </citation>
    <scope>NUCLEOTIDE SEQUENCE [LARGE SCALE GENOMIC DNA]</scope>
    <source>
        <strain evidence="2 3">DSM 102122</strain>
    </source>
</reference>
<organism evidence="2 3">
    <name type="scientific">Jiangella mangrovi</name>
    <dbReference type="NCBI Taxonomy" id="1524084"/>
    <lineage>
        <taxon>Bacteria</taxon>
        <taxon>Bacillati</taxon>
        <taxon>Actinomycetota</taxon>
        <taxon>Actinomycetes</taxon>
        <taxon>Jiangellales</taxon>
        <taxon>Jiangellaceae</taxon>
        <taxon>Jiangella</taxon>
    </lineage>
</organism>
<evidence type="ECO:0000256" key="1">
    <source>
        <dbReference type="SAM" id="SignalP"/>
    </source>
</evidence>
<accession>A0A7W9GW92</accession>
<dbReference type="RefSeq" id="WP_184827637.1">
    <property type="nucleotide sequence ID" value="NZ_JACHMM010000001.1"/>
</dbReference>
<dbReference type="EMBL" id="JACHMM010000001">
    <property type="protein sequence ID" value="MBB5791122.1"/>
    <property type="molecule type" value="Genomic_DNA"/>
</dbReference>
<protein>
    <recommendedName>
        <fullName evidence="4">SGNH/GDSL hydrolase family protein</fullName>
    </recommendedName>
</protein>
<keyword evidence="3" id="KW-1185">Reference proteome</keyword>
<sequence>MRLSRRRFLGATVIPAAAALTGVGAGVGASVGAARTAAANGATPFDVLLFGGQSNAGPAPAGGISPPLLGAEFPASALTFAGTKGYAPGRTLLDGAALTALAPQDDRPWGAQLAATAMSFALENGHLADGTASPGYFAFSAGEGGVPLEYLTRGAEASGHFSFVNTLAAASRVQPVLGTAGGSGVCHAYVFIHGENGPTAVSPPDLATKRTVYRTMLAAYADDVTAELQSRLGQTFPPEFVLLQTNAPDHQVLPTYDPYLAGGVLAQLDLARERLGQGVTMAGPAYHTRLADSVHTDNLGRLIVGELLAEVYRTIRAGATFQPLWPTSATLRGRIVLIRFEVPGGRLLLDTDWVAPVPHYGFTYSDDASSATIESVELASSNTVCIKLSAQPTGTRPVIRYALGNEQPLTQDHWSSARGQLYSDSGRPSHYAAAGFPIPPTVRHYAVRFDAPLS</sequence>
<evidence type="ECO:0000313" key="2">
    <source>
        <dbReference type="EMBL" id="MBB5791122.1"/>
    </source>
</evidence>
<name>A0A7W9GW92_9ACTN</name>
<feature type="signal peptide" evidence="1">
    <location>
        <begin position="1"/>
        <end position="18"/>
    </location>
</feature>
<evidence type="ECO:0008006" key="4">
    <source>
        <dbReference type="Google" id="ProtNLM"/>
    </source>
</evidence>
<proteinExistence type="predicted"/>
<dbReference type="Proteomes" id="UP000542813">
    <property type="component" value="Unassembled WGS sequence"/>
</dbReference>
<dbReference type="AlphaFoldDB" id="A0A7W9GW92"/>
<evidence type="ECO:0000313" key="3">
    <source>
        <dbReference type="Proteomes" id="UP000542813"/>
    </source>
</evidence>
<comment type="caution">
    <text evidence="2">The sequence shown here is derived from an EMBL/GenBank/DDBJ whole genome shotgun (WGS) entry which is preliminary data.</text>
</comment>